<dbReference type="Pfam" id="PF00586">
    <property type="entry name" value="AIRS"/>
    <property type="match status" value="1"/>
</dbReference>
<dbReference type="InterPro" id="IPR011854">
    <property type="entry name" value="HypE"/>
</dbReference>
<dbReference type="Gene3D" id="3.30.1330.10">
    <property type="entry name" value="PurM-like, N-terminal domain"/>
    <property type="match status" value="1"/>
</dbReference>
<dbReference type="SUPFAM" id="SSF55326">
    <property type="entry name" value="PurM N-terminal domain-like"/>
    <property type="match status" value="1"/>
</dbReference>
<dbReference type="InterPro" id="IPR036921">
    <property type="entry name" value="PurM-like_N_sf"/>
</dbReference>
<protein>
    <submittedName>
        <fullName evidence="4">Hydrogenase expression/formation protein HypE</fullName>
    </submittedName>
</protein>
<proteinExistence type="inferred from homology"/>
<dbReference type="NCBIfam" id="TIGR02124">
    <property type="entry name" value="hypE"/>
    <property type="match status" value="1"/>
</dbReference>
<accession>A0A4Z0F9H2</accession>
<name>A0A4Z0F9H2_9GAMM</name>
<feature type="domain" description="PurM-like C-terminal" evidence="3">
    <location>
        <begin position="178"/>
        <end position="327"/>
    </location>
</feature>
<dbReference type="PANTHER" id="PTHR30303">
    <property type="entry name" value="HYDROGENASE ISOENZYMES FORMATION PROTEIN HYPE"/>
    <property type="match status" value="1"/>
</dbReference>
<reference evidence="4 5" key="1">
    <citation type="journal article" date="2019" name="ISME J.">
        <title>Candidatus Macondimonas diazotrophica, a novel gammaproteobacterial genus dominating crude-oil-contaminated coastal sediments.</title>
        <authorList>
            <person name="Karthikeyan S."/>
            <person name="Konstantinidis K."/>
        </authorList>
    </citation>
    <scope>NUCLEOTIDE SEQUENCE [LARGE SCALE GENOMIC DNA]</scope>
    <source>
        <strain evidence="4 5">KTK01</strain>
    </source>
</reference>
<dbReference type="PIRSF" id="PIRSF005644">
    <property type="entry name" value="Hdrgns_mtr_HypE"/>
    <property type="match status" value="1"/>
</dbReference>
<dbReference type="CDD" id="cd02197">
    <property type="entry name" value="HypE"/>
    <property type="match status" value="1"/>
</dbReference>
<dbReference type="PANTHER" id="PTHR30303:SF0">
    <property type="entry name" value="CARBAMOYL DEHYDRATASE HYPE"/>
    <property type="match status" value="1"/>
</dbReference>
<sequence>MKSDPPATAGLLCPMPVSAVGEIRMAHGGGGRMSQDLLERVILPRLGRRAAELHDAAVLAPQAGSWAVATDAFVVRPLFFPGGDIGSLAVYGTVNDLLMAGAQPVALTLSLILEEGLPLEVLERVLDSVRDASRRCGIHVVAGDTKVVGRGEADGLYLTMTGLGRVVPGYAPHPRHVRAGDRILVSGDLGRHGLAILNAREALGFEGDLNSDCAPLSEPVEALMAAVDAADLRVMRDVTRGGLSAVLHEIAAAAGLSFQITEAAIPVDAPVRAACALLGLDPLQLACEGRFIAIVSPQCEAAALAALRGCTSSVGAVRIGRVVAGSGVCLEDPLGMRRPMLWGSGEMLPRIC</sequence>
<evidence type="ECO:0000313" key="5">
    <source>
        <dbReference type="Proteomes" id="UP000297890"/>
    </source>
</evidence>
<dbReference type="EMBL" id="SRIO01000007">
    <property type="protein sequence ID" value="TFZ82731.1"/>
    <property type="molecule type" value="Genomic_DNA"/>
</dbReference>
<evidence type="ECO:0000256" key="1">
    <source>
        <dbReference type="ARBA" id="ARBA00006243"/>
    </source>
</evidence>
<dbReference type="InterPro" id="IPR016188">
    <property type="entry name" value="PurM-like_N"/>
</dbReference>
<organism evidence="4 5">
    <name type="scientific">Candidatus Macondimonas diazotrophica</name>
    <dbReference type="NCBI Taxonomy" id="2305248"/>
    <lineage>
        <taxon>Bacteria</taxon>
        <taxon>Pseudomonadati</taxon>
        <taxon>Pseudomonadota</taxon>
        <taxon>Gammaproteobacteria</taxon>
        <taxon>Chromatiales</taxon>
        <taxon>Ectothiorhodospiraceae</taxon>
        <taxon>Candidatus Macondimonas</taxon>
    </lineage>
</organism>
<dbReference type="OrthoDB" id="9801934at2"/>
<dbReference type="InterPro" id="IPR010918">
    <property type="entry name" value="PurM-like_C_dom"/>
</dbReference>
<dbReference type="AlphaFoldDB" id="A0A4Z0F9H2"/>
<evidence type="ECO:0000313" key="4">
    <source>
        <dbReference type="EMBL" id="TFZ82731.1"/>
    </source>
</evidence>
<comment type="similarity">
    <text evidence="1">Belongs to the HypE family.</text>
</comment>
<dbReference type="Proteomes" id="UP000297890">
    <property type="component" value="Unassembled WGS sequence"/>
</dbReference>
<dbReference type="Pfam" id="PF02769">
    <property type="entry name" value="AIRS_C"/>
    <property type="match status" value="1"/>
</dbReference>
<dbReference type="GO" id="GO:0051604">
    <property type="term" value="P:protein maturation"/>
    <property type="evidence" value="ECO:0007669"/>
    <property type="project" value="TreeGrafter"/>
</dbReference>
<evidence type="ECO:0000259" key="3">
    <source>
        <dbReference type="Pfam" id="PF02769"/>
    </source>
</evidence>
<gene>
    <name evidence="4" type="primary">hypE</name>
    <name evidence="4" type="ORF">E4680_07160</name>
</gene>
<evidence type="ECO:0000259" key="2">
    <source>
        <dbReference type="Pfam" id="PF00586"/>
    </source>
</evidence>
<keyword evidence="5" id="KW-1185">Reference proteome</keyword>
<dbReference type="SUPFAM" id="SSF56042">
    <property type="entry name" value="PurM C-terminal domain-like"/>
    <property type="match status" value="1"/>
</dbReference>
<comment type="caution">
    <text evidence="4">The sequence shown here is derived from an EMBL/GenBank/DDBJ whole genome shotgun (WGS) entry which is preliminary data.</text>
</comment>
<dbReference type="Gene3D" id="3.90.650.10">
    <property type="entry name" value="PurM-like C-terminal domain"/>
    <property type="match status" value="1"/>
</dbReference>
<feature type="domain" description="PurM-like N-terminal" evidence="2">
    <location>
        <begin position="54"/>
        <end position="166"/>
    </location>
</feature>
<dbReference type="InterPro" id="IPR036676">
    <property type="entry name" value="PurM-like_C_sf"/>
</dbReference>